<reference evidence="2" key="2">
    <citation type="submission" date="2023-05" db="EMBL/GenBank/DDBJ databases">
        <authorList>
            <consortium name="Lawrence Berkeley National Laboratory"/>
            <person name="Steindorff A."/>
            <person name="Hensen N."/>
            <person name="Bonometti L."/>
            <person name="Westerberg I."/>
            <person name="Brannstrom I.O."/>
            <person name="Guillou S."/>
            <person name="Cros-Aarteil S."/>
            <person name="Calhoun S."/>
            <person name="Haridas S."/>
            <person name="Kuo A."/>
            <person name="Mondo S."/>
            <person name="Pangilinan J."/>
            <person name="Riley R."/>
            <person name="Labutti K."/>
            <person name="Andreopoulos B."/>
            <person name="Lipzen A."/>
            <person name="Chen C."/>
            <person name="Yanf M."/>
            <person name="Daum C."/>
            <person name="Ng V."/>
            <person name="Clum A."/>
            <person name="Ohm R."/>
            <person name="Martin F."/>
            <person name="Silar P."/>
            <person name="Natvig D."/>
            <person name="Lalanne C."/>
            <person name="Gautier V."/>
            <person name="Ament-Velasquez S.L."/>
            <person name="Kruys A."/>
            <person name="Hutchinson M.I."/>
            <person name="Powell A.J."/>
            <person name="Barry K."/>
            <person name="Miller A.N."/>
            <person name="Grigoriev I.V."/>
            <person name="Debuchy R."/>
            <person name="Gladieux P."/>
            <person name="Thoren M.H."/>
            <person name="Johannesson H."/>
        </authorList>
    </citation>
    <scope>NUCLEOTIDE SEQUENCE</scope>
    <source>
        <strain evidence="2">CBS 731.68</strain>
    </source>
</reference>
<evidence type="ECO:0000256" key="1">
    <source>
        <dbReference type="SAM" id="MobiDB-lite"/>
    </source>
</evidence>
<sequence>MRRPGRRWKIGSRRSAVQPQESVAGIPGLSDTKSNNDRELANQDQVNIGRRRRRGADDGEQCGAAENGDTEHGRNDQLPRKRRRTATLGTAPKPQARLQCASSRSPQAQRPPIQPKPRQRLPALESPATQVTSKEDFLDKAGPSFRSGFRG</sequence>
<name>A0AAN6YZF4_9PEZI</name>
<proteinExistence type="predicted"/>
<evidence type="ECO:0000313" key="2">
    <source>
        <dbReference type="EMBL" id="KAK4119362.1"/>
    </source>
</evidence>
<keyword evidence="3" id="KW-1185">Reference proteome</keyword>
<organism evidence="2 3">
    <name type="scientific">Parathielavia appendiculata</name>
    <dbReference type="NCBI Taxonomy" id="2587402"/>
    <lineage>
        <taxon>Eukaryota</taxon>
        <taxon>Fungi</taxon>
        <taxon>Dikarya</taxon>
        <taxon>Ascomycota</taxon>
        <taxon>Pezizomycotina</taxon>
        <taxon>Sordariomycetes</taxon>
        <taxon>Sordariomycetidae</taxon>
        <taxon>Sordariales</taxon>
        <taxon>Chaetomiaceae</taxon>
        <taxon>Parathielavia</taxon>
    </lineage>
</organism>
<dbReference type="Proteomes" id="UP001302602">
    <property type="component" value="Unassembled WGS sequence"/>
</dbReference>
<comment type="caution">
    <text evidence="2">The sequence shown here is derived from an EMBL/GenBank/DDBJ whole genome shotgun (WGS) entry which is preliminary data.</text>
</comment>
<dbReference type="EMBL" id="MU853249">
    <property type="protein sequence ID" value="KAK4119362.1"/>
    <property type="molecule type" value="Genomic_DNA"/>
</dbReference>
<protein>
    <submittedName>
        <fullName evidence="2">Uncharacterized protein</fullName>
    </submittedName>
</protein>
<dbReference type="RefSeq" id="XP_062643135.1">
    <property type="nucleotide sequence ID" value="XM_062786469.1"/>
</dbReference>
<evidence type="ECO:0000313" key="3">
    <source>
        <dbReference type="Proteomes" id="UP001302602"/>
    </source>
</evidence>
<dbReference type="GeneID" id="87823236"/>
<gene>
    <name evidence="2" type="ORF">N657DRAFT_257285</name>
</gene>
<feature type="compositionally biased region" description="Basic and acidic residues" evidence="1">
    <location>
        <begin position="69"/>
        <end position="79"/>
    </location>
</feature>
<feature type="compositionally biased region" description="Basic residues" evidence="1">
    <location>
        <begin position="1"/>
        <end position="12"/>
    </location>
</feature>
<reference evidence="2" key="1">
    <citation type="journal article" date="2023" name="Mol. Phylogenet. Evol.">
        <title>Genome-scale phylogeny and comparative genomics of the fungal order Sordariales.</title>
        <authorList>
            <person name="Hensen N."/>
            <person name="Bonometti L."/>
            <person name="Westerberg I."/>
            <person name="Brannstrom I.O."/>
            <person name="Guillou S."/>
            <person name="Cros-Aarteil S."/>
            <person name="Calhoun S."/>
            <person name="Haridas S."/>
            <person name="Kuo A."/>
            <person name="Mondo S."/>
            <person name="Pangilinan J."/>
            <person name="Riley R."/>
            <person name="LaButti K."/>
            <person name="Andreopoulos B."/>
            <person name="Lipzen A."/>
            <person name="Chen C."/>
            <person name="Yan M."/>
            <person name="Daum C."/>
            <person name="Ng V."/>
            <person name="Clum A."/>
            <person name="Steindorff A."/>
            <person name="Ohm R.A."/>
            <person name="Martin F."/>
            <person name="Silar P."/>
            <person name="Natvig D.O."/>
            <person name="Lalanne C."/>
            <person name="Gautier V."/>
            <person name="Ament-Velasquez S.L."/>
            <person name="Kruys A."/>
            <person name="Hutchinson M.I."/>
            <person name="Powell A.J."/>
            <person name="Barry K."/>
            <person name="Miller A.N."/>
            <person name="Grigoriev I.V."/>
            <person name="Debuchy R."/>
            <person name="Gladieux P."/>
            <person name="Hiltunen Thoren M."/>
            <person name="Johannesson H."/>
        </authorList>
    </citation>
    <scope>NUCLEOTIDE SEQUENCE</scope>
    <source>
        <strain evidence="2">CBS 731.68</strain>
    </source>
</reference>
<feature type="region of interest" description="Disordered" evidence="1">
    <location>
        <begin position="1"/>
        <end position="151"/>
    </location>
</feature>
<accession>A0AAN6YZF4</accession>
<dbReference type="AlphaFoldDB" id="A0AAN6YZF4"/>